<comment type="subcellular location">
    <subcellularLocation>
        <location evidence="1 9">Cell inner membrane</location>
        <topology evidence="1 9">Multi-pass membrane protein</topology>
    </subcellularLocation>
</comment>
<keyword evidence="3" id="KW-1003">Cell membrane</keyword>
<evidence type="ECO:0000313" key="11">
    <source>
        <dbReference type="EMBL" id="MEL0628979.1"/>
    </source>
</evidence>
<protein>
    <recommendedName>
        <fullName evidence="9">TRAP transporter small permease protein</fullName>
    </recommendedName>
</protein>
<feature type="transmembrane region" description="Helical" evidence="9">
    <location>
        <begin position="52"/>
        <end position="67"/>
    </location>
</feature>
<dbReference type="EMBL" id="JBAKAZ010000012">
    <property type="protein sequence ID" value="MEL0628979.1"/>
    <property type="molecule type" value="Genomic_DNA"/>
</dbReference>
<dbReference type="Proteomes" id="UP001369082">
    <property type="component" value="Unassembled WGS sequence"/>
</dbReference>
<dbReference type="InterPro" id="IPR055348">
    <property type="entry name" value="DctQ"/>
</dbReference>
<evidence type="ECO:0000256" key="1">
    <source>
        <dbReference type="ARBA" id="ARBA00004429"/>
    </source>
</evidence>
<feature type="transmembrane region" description="Helical" evidence="9">
    <location>
        <begin position="134"/>
        <end position="156"/>
    </location>
</feature>
<dbReference type="PANTHER" id="PTHR35011">
    <property type="entry name" value="2,3-DIKETO-L-GULONATE TRAP TRANSPORTER SMALL PERMEASE PROTEIN YIAM"/>
    <property type="match status" value="1"/>
</dbReference>
<keyword evidence="4 9" id="KW-0997">Cell inner membrane</keyword>
<keyword evidence="6 9" id="KW-1133">Transmembrane helix</keyword>
<comment type="caution">
    <text evidence="11">The sequence shown here is derived from an EMBL/GenBank/DDBJ whole genome shotgun (WGS) entry which is preliminary data.</text>
</comment>
<evidence type="ECO:0000313" key="12">
    <source>
        <dbReference type="Proteomes" id="UP001369082"/>
    </source>
</evidence>
<evidence type="ECO:0000256" key="9">
    <source>
        <dbReference type="RuleBase" id="RU369079"/>
    </source>
</evidence>
<organism evidence="11 12">
    <name type="scientific">Psychromonas aquatilis</name>
    <dbReference type="NCBI Taxonomy" id="2005072"/>
    <lineage>
        <taxon>Bacteria</taxon>
        <taxon>Pseudomonadati</taxon>
        <taxon>Pseudomonadota</taxon>
        <taxon>Gammaproteobacteria</taxon>
        <taxon>Alteromonadales</taxon>
        <taxon>Psychromonadaceae</taxon>
        <taxon>Psychromonas</taxon>
    </lineage>
</organism>
<keyword evidence="2 9" id="KW-0813">Transport</keyword>
<evidence type="ECO:0000256" key="5">
    <source>
        <dbReference type="ARBA" id="ARBA00022692"/>
    </source>
</evidence>
<comment type="similarity">
    <text evidence="8 9">Belongs to the TRAP transporter small permease family.</text>
</comment>
<gene>
    <name evidence="11" type="ORF">V6256_05095</name>
</gene>
<comment type="subunit">
    <text evidence="9">The complex comprises the extracytoplasmic solute receptor protein and the two transmembrane proteins.</text>
</comment>
<keyword evidence="12" id="KW-1185">Reference proteome</keyword>
<feature type="transmembrane region" description="Helical" evidence="9">
    <location>
        <begin position="88"/>
        <end position="111"/>
    </location>
</feature>
<dbReference type="InterPro" id="IPR007387">
    <property type="entry name" value="TRAP_DctQ"/>
</dbReference>
<feature type="transmembrane region" description="Helical" evidence="9">
    <location>
        <begin position="20"/>
        <end position="40"/>
    </location>
</feature>
<dbReference type="RefSeq" id="WP_341596992.1">
    <property type="nucleotide sequence ID" value="NZ_JBAKAZ010000012.1"/>
</dbReference>
<feature type="domain" description="Tripartite ATP-independent periplasmic transporters DctQ component" evidence="10">
    <location>
        <begin position="28"/>
        <end position="160"/>
    </location>
</feature>
<evidence type="ECO:0000256" key="4">
    <source>
        <dbReference type="ARBA" id="ARBA00022519"/>
    </source>
</evidence>
<evidence type="ECO:0000259" key="10">
    <source>
        <dbReference type="Pfam" id="PF04290"/>
    </source>
</evidence>
<sequence length="167" mass="19086">MEQLQNIFDRFSNIIGKISATLMILLLINVFYDVIARYFFKSSSIALQELEWHLFASMFLLGIAYTLKEEGHVRVDIFYEKLSEKNRAWVNSLGCIFFLLPFCALIIWYGYDFTLEAYHLGEVSGDPGGLSHRWLIKAMIPLSALTLILSGLGMLVKNLRCIVAVTH</sequence>
<keyword evidence="7 9" id="KW-0472">Membrane</keyword>
<evidence type="ECO:0000256" key="6">
    <source>
        <dbReference type="ARBA" id="ARBA00022989"/>
    </source>
</evidence>
<evidence type="ECO:0000256" key="8">
    <source>
        <dbReference type="ARBA" id="ARBA00038436"/>
    </source>
</evidence>
<evidence type="ECO:0000256" key="7">
    <source>
        <dbReference type="ARBA" id="ARBA00023136"/>
    </source>
</evidence>
<evidence type="ECO:0000256" key="3">
    <source>
        <dbReference type="ARBA" id="ARBA00022475"/>
    </source>
</evidence>
<evidence type="ECO:0000256" key="2">
    <source>
        <dbReference type="ARBA" id="ARBA00022448"/>
    </source>
</evidence>
<dbReference type="PANTHER" id="PTHR35011:SF4">
    <property type="entry name" value="SLL1102 PROTEIN"/>
    <property type="match status" value="1"/>
</dbReference>
<comment type="function">
    <text evidence="9">Part of the tripartite ATP-independent periplasmic (TRAP) transport system.</text>
</comment>
<proteinExistence type="inferred from homology"/>
<name>A0ABU9GP03_9GAMM</name>
<reference evidence="11 12" key="1">
    <citation type="submission" date="2024-02" db="EMBL/GenBank/DDBJ databases">
        <title>Bacteria isolated from the canopy kelp, Nereocystis luetkeana.</title>
        <authorList>
            <person name="Pfister C.A."/>
            <person name="Younker I.T."/>
            <person name="Light S.H."/>
        </authorList>
    </citation>
    <scope>NUCLEOTIDE SEQUENCE [LARGE SCALE GENOMIC DNA]</scope>
    <source>
        <strain evidence="11 12">TI.1.05</strain>
    </source>
</reference>
<dbReference type="Pfam" id="PF04290">
    <property type="entry name" value="DctQ"/>
    <property type="match status" value="1"/>
</dbReference>
<keyword evidence="5 9" id="KW-0812">Transmembrane</keyword>
<accession>A0ABU9GP03</accession>